<evidence type="ECO:0000313" key="1">
    <source>
        <dbReference type="EMBL" id="ATR77847.1"/>
    </source>
</evidence>
<organism evidence="1 2">
    <name type="scientific">Faucicola osloensis</name>
    <name type="common">Moraxella osloensis</name>
    <dbReference type="NCBI Taxonomy" id="34062"/>
    <lineage>
        <taxon>Bacteria</taxon>
        <taxon>Pseudomonadati</taxon>
        <taxon>Pseudomonadota</taxon>
        <taxon>Gammaproteobacteria</taxon>
        <taxon>Moraxellales</taxon>
        <taxon>Moraxellaceae</taxon>
        <taxon>Faucicola</taxon>
    </lineage>
</organism>
<name>A0A2D2LS48_FAUOS</name>
<dbReference type="RefSeq" id="WP_100269236.1">
    <property type="nucleotide sequence ID" value="NZ_CP024443.1"/>
</dbReference>
<proteinExistence type="predicted"/>
<evidence type="ECO:0008006" key="3">
    <source>
        <dbReference type="Google" id="ProtNLM"/>
    </source>
</evidence>
<evidence type="ECO:0000313" key="2">
    <source>
        <dbReference type="Proteomes" id="UP000229340"/>
    </source>
</evidence>
<gene>
    <name evidence="1" type="ORF">NP7_00220</name>
</gene>
<protein>
    <recommendedName>
        <fullName evidence="3">EexN family lipoprotein</fullName>
    </recommendedName>
</protein>
<dbReference type="PROSITE" id="PS51257">
    <property type="entry name" value="PROKAR_LIPOPROTEIN"/>
    <property type="match status" value="1"/>
</dbReference>
<dbReference type="EMBL" id="CP024443">
    <property type="protein sequence ID" value="ATR77847.1"/>
    <property type="molecule type" value="Genomic_DNA"/>
</dbReference>
<dbReference type="NCBIfam" id="NF033894">
    <property type="entry name" value="Eex_IncN"/>
    <property type="match status" value="1"/>
</dbReference>
<dbReference type="Proteomes" id="UP000229340">
    <property type="component" value="Chromosome"/>
</dbReference>
<sequence length="83" mass="9432">MKVFSGILVASLVLVGCSEKQRTADFYRKNADERKATLGKCYDTYKKGERPEGNFAINCETARQVDAEELRNTIRENLDNANR</sequence>
<accession>A0A2D2LS48</accession>
<reference evidence="2" key="1">
    <citation type="submission" date="2017-11" db="EMBL/GenBank/DDBJ databases">
        <title>Complete genome sequence of Moraxella osloensis NP7 isolated from human skin.</title>
        <authorList>
            <person name="Lee K."/>
            <person name="Lim J.Y."/>
            <person name="Hwang I."/>
        </authorList>
    </citation>
    <scope>NUCLEOTIDE SEQUENCE [LARGE SCALE GENOMIC DNA]</scope>
    <source>
        <strain evidence="2">NP7</strain>
    </source>
</reference>
<dbReference type="AlphaFoldDB" id="A0A2D2LS48"/>
<dbReference type="InterPro" id="IPR047937">
    <property type="entry name" value="Eex_IncN-like"/>
</dbReference>